<dbReference type="EMBL" id="CM029045">
    <property type="protein sequence ID" value="KAG2602112.1"/>
    <property type="molecule type" value="Genomic_DNA"/>
</dbReference>
<evidence type="ECO:0000256" key="1">
    <source>
        <dbReference type="SAM" id="MobiDB-lite"/>
    </source>
</evidence>
<proteinExistence type="predicted"/>
<sequence>MRRHAGDPTAATSSEESRGRRMENHHTELVDPSSQDTTFFPNDQWAYRLVASINQQLPNSQVGNSSELIGDPSLAPNGEEVVHHTRLGNGMLTEAVATEQTSPEICQVPKGKRVSRRGGSFTKEEDAIICSAFMNMLKYLHAIAASCKVGT</sequence>
<reference evidence="2" key="1">
    <citation type="submission" date="2020-05" db="EMBL/GenBank/DDBJ databases">
        <title>WGS assembly of Panicum virgatum.</title>
        <authorList>
            <person name="Lovell J.T."/>
            <person name="Jenkins J."/>
            <person name="Shu S."/>
            <person name="Juenger T.E."/>
            <person name="Schmutz J."/>
        </authorList>
    </citation>
    <scope>NUCLEOTIDE SEQUENCE</scope>
    <source>
        <strain evidence="2">AP13</strain>
    </source>
</reference>
<dbReference type="AlphaFoldDB" id="A0A8T0SRE8"/>
<accession>A0A8T0SRE8</accession>
<comment type="caution">
    <text evidence="2">The sequence shown here is derived from an EMBL/GenBank/DDBJ whole genome shotgun (WGS) entry which is preliminary data.</text>
</comment>
<evidence type="ECO:0000313" key="2">
    <source>
        <dbReference type="EMBL" id="KAG2602112.1"/>
    </source>
</evidence>
<protein>
    <submittedName>
        <fullName evidence="2">Uncharacterized protein</fullName>
    </submittedName>
</protein>
<dbReference type="Proteomes" id="UP000823388">
    <property type="component" value="Chromosome 5K"/>
</dbReference>
<evidence type="ECO:0000313" key="3">
    <source>
        <dbReference type="Proteomes" id="UP000823388"/>
    </source>
</evidence>
<name>A0A8T0SRE8_PANVG</name>
<feature type="compositionally biased region" description="Basic and acidic residues" evidence="1">
    <location>
        <begin position="15"/>
        <end position="29"/>
    </location>
</feature>
<feature type="region of interest" description="Disordered" evidence="1">
    <location>
        <begin position="1"/>
        <end position="37"/>
    </location>
</feature>
<gene>
    <name evidence="2" type="ORF">PVAP13_5KG655500</name>
</gene>
<keyword evidence="3" id="KW-1185">Reference proteome</keyword>
<organism evidence="2 3">
    <name type="scientific">Panicum virgatum</name>
    <name type="common">Blackwell switchgrass</name>
    <dbReference type="NCBI Taxonomy" id="38727"/>
    <lineage>
        <taxon>Eukaryota</taxon>
        <taxon>Viridiplantae</taxon>
        <taxon>Streptophyta</taxon>
        <taxon>Embryophyta</taxon>
        <taxon>Tracheophyta</taxon>
        <taxon>Spermatophyta</taxon>
        <taxon>Magnoliopsida</taxon>
        <taxon>Liliopsida</taxon>
        <taxon>Poales</taxon>
        <taxon>Poaceae</taxon>
        <taxon>PACMAD clade</taxon>
        <taxon>Panicoideae</taxon>
        <taxon>Panicodae</taxon>
        <taxon>Paniceae</taxon>
        <taxon>Panicinae</taxon>
        <taxon>Panicum</taxon>
        <taxon>Panicum sect. Hiantes</taxon>
    </lineage>
</organism>